<proteinExistence type="predicted"/>
<reference evidence="1 2" key="1">
    <citation type="submission" date="2018-02" db="EMBL/GenBank/DDBJ databases">
        <title>Genomic Encyclopedia of Archaeal and Bacterial Type Strains, Phase II (KMG-II): from individual species to whole genera.</title>
        <authorList>
            <person name="Goeker M."/>
        </authorList>
    </citation>
    <scope>NUCLEOTIDE SEQUENCE [LARGE SCALE GENOMIC DNA]</scope>
    <source>
        <strain evidence="1 2">DSM 15099</strain>
    </source>
</reference>
<organism evidence="1 2">
    <name type="scientific">Clostridium algidicarnis DSM 15099</name>
    <dbReference type="NCBI Taxonomy" id="1121295"/>
    <lineage>
        <taxon>Bacteria</taxon>
        <taxon>Bacillati</taxon>
        <taxon>Bacillota</taxon>
        <taxon>Clostridia</taxon>
        <taxon>Eubacteriales</taxon>
        <taxon>Clostridiaceae</taxon>
        <taxon>Clostridium</taxon>
    </lineage>
</organism>
<protein>
    <submittedName>
        <fullName evidence="1">Uncharacterized protein</fullName>
    </submittedName>
</protein>
<dbReference type="EMBL" id="PTIS01000017">
    <property type="protein sequence ID" value="PPK46303.1"/>
    <property type="molecule type" value="Genomic_DNA"/>
</dbReference>
<dbReference type="RefSeq" id="WP_104410470.1">
    <property type="nucleotide sequence ID" value="NZ_PTIS01000017.1"/>
</dbReference>
<evidence type="ECO:0000313" key="2">
    <source>
        <dbReference type="Proteomes" id="UP000239863"/>
    </source>
</evidence>
<accession>A0A2S6FVM0</accession>
<gene>
    <name evidence="1" type="ORF">BD821_1173</name>
</gene>
<dbReference type="OrthoDB" id="2339606at2"/>
<sequence>MDSTIAFAYHPSIALLKIDNMEFDLITDTKENDKIFKQLSKVNDFDYYYINQILIIPDPLPSPRLNWSKKVIINNLEIDCKGKFPAFFHYNNNENIIFANSLTFPEYIFLKNNIDTI</sequence>
<comment type="caution">
    <text evidence="1">The sequence shown here is derived from an EMBL/GenBank/DDBJ whole genome shotgun (WGS) entry which is preliminary data.</text>
</comment>
<dbReference type="Proteomes" id="UP000239863">
    <property type="component" value="Unassembled WGS sequence"/>
</dbReference>
<evidence type="ECO:0000313" key="1">
    <source>
        <dbReference type="EMBL" id="PPK46303.1"/>
    </source>
</evidence>
<name>A0A2S6FVM0_9CLOT</name>
<dbReference type="AlphaFoldDB" id="A0A2S6FVM0"/>